<name>A0A1J4P4L1_9ACTN</name>
<dbReference type="STRING" id="1428628.WN71_004170"/>
<reference evidence="2" key="1">
    <citation type="submission" date="2016-10" db="EMBL/GenBank/DDBJ databases">
        <title>Genome sequence of Streptomyces mangrovisoli MUSC 149.</title>
        <authorList>
            <person name="Lee L.-H."/>
            <person name="Ser H.-L."/>
        </authorList>
    </citation>
    <scope>NUCLEOTIDE SEQUENCE [LARGE SCALE GENOMIC DNA]</scope>
    <source>
        <strain evidence="2">MUSC 149</strain>
    </source>
</reference>
<protein>
    <submittedName>
        <fullName evidence="2">Uncharacterized protein</fullName>
    </submittedName>
</protein>
<evidence type="ECO:0000313" key="2">
    <source>
        <dbReference type="EMBL" id="OIJ69138.1"/>
    </source>
</evidence>
<dbReference type="RefSeq" id="WP_063777727.1">
    <property type="nucleotide sequence ID" value="NZ_LAVA02000009.1"/>
</dbReference>
<comment type="caution">
    <text evidence="2">The sequence shown here is derived from an EMBL/GenBank/DDBJ whole genome shotgun (WGS) entry which is preliminary data.</text>
</comment>
<feature type="region of interest" description="Disordered" evidence="1">
    <location>
        <begin position="384"/>
        <end position="452"/>
    </location>
</feature>
<keyword evidence="3" id="KW-1185">Reference proteome</keyword>
<gene>
    <name evidence="2" type="ORF">WN71_004170</name>
</gene>
<evidence type="ECO:0000313" key="3">
    <source>
        <dbReference type="Proteomes" id="UP000034196"/>
    </source>
</evidence>
<proteinExistence type="predicted"/>
<evidence type="ECO:0000256" key="1">
    <source>
        <dbReference type="SAM" id="MobiDB-lite"/>
    </source>
</evidence>
<dbReference type="EMBL" id="LAVA02000009">
    <property type="protein sequence ID" value="OIJ69138.1"/>
    <property type="molecule type" value="Genomic_DNA"/>
</dbReference>
<organism evidence="2 3">
    <name type="scientific">Streptomyces mangrovisoli</name>
    <dbReference type="NCBI Taxonomy" id="1428628"/>
    <lineage>
        <taxon>Bacteria</taxon>
        <taxon>Bacillati</taxon>
        <taxon>Actinomycetota</taxon>
        <taxon>Actinomycetes</taxon>
        <taxon>Kitasatosporales</taxon>
        <taxon>Streptomycetaceae</taxon>
        <taxon>Streptomyces</taxon>
    </lineage>
</organism>
<sequence length="452" mass="50039">MSNSPTERPTLPRTVWSARGRHVGPVAPAPEYVLRENLRQLKESGVLDDFTEPHHDGADPDGEVAPERIFEARWRVADGVTVRARLTLTPPDGRDPGHAWLLVAEAERPWDERWPSPATMFWPDTPVSAEPADTSDAAWDHHHVLPELRYRSVNALPADDKDMRRMFKSCAREGWGIHVVVHEAMTPDARGRLPLTRLLPPELRHRVIEHRATPHQLRAVNWALKDLGVEVPRGGAVVLPASPAPIGYDAQEFSVRSVFLEGGAEPTELFDAVRRYADLPKPPPQGAEEALTDLRENWTLLTLQEELARERRLVAKYREALEAMTTSRDLYREAAERANEALAAFREGAVPAPAAPEPEPDAPAASPFQQISRRWERFRDTAKALRPATETPRPPETAQLPETARLPETAGLPDAPGLPETPGAPGLPEVPGVPESRKTSDAAAETPADRVE</sequence>
<dbReference type="AlphaFoldDB" id="A0A1J4P4L1"/>
<accession>A0A1J4P4L1</accession>
<dbReference type="Proteomes" id="UP000034196">
    <property type="component" value="Unassembled WGS sequence"/>
</dbReference>